<dbReference type="EMBL" id="LSSM01000109">
    <property type="protein sequence ID" value="OMJ30010.1"/>
    <property type="molecule type" value="Genomic_DNA"/>
</dbReference>
<proteinExistence type="inferred from homology"/>
<dbReference type="PANTHER" id="PTHR16255">
    <property type="entry name" value="REQUIRED FOR MEIOTIC NUCLEAR DIVISION PROTEIN 1 HOMOLOG"/>
    <property type="match status" value="1"/>
</dbReference>
<comment type="caution">
    <text evidence="3">The sequence shown here is derived from an EMBL/GenBank/DDBJ whole genome shotgun (WGS) entry which is preliminary data.</text>
</comment>
<protein>
    <submittedName>
        <fullName evidence="3">Sporulation protein RMD1</fullName>
    </submittedName>
</protein>
<dbReference type="Proteomes" id="UP000187429">
    <property type="component" value="Unassembled WGS sequence"/>
</dbReference>
<dbReference type="AlphaFoldDB" id="A0A1R1YT14"/>
<gene>
    <name evidence="3" type="ORF">AYI69_g458</name>
</gene>
<keyword evidence="4" id="KW-1185">Reference proteome</keyword>
<evidence type="ECO:0000313" key="4">
    <source>
        <dbReference type="Proteomes" id="UP000187429"/>
    </source>
</evidence>
<comment type="similarity">
    <text evidence="1">Belongs to the RMD1/sif2 family.</text>
</comment>
<dbReference type="OrthoDB" id="18302at2759"/>
<sequence>MLNSRRFSLPFKKVSWMPGSSKTRQTEYFDDYLDNHSSTLSPTSGKAFSFDESTYMINRNKDMHARGKRNNIDLYRTRSFSFNDETQIENQLLIQGSSGESSRKKNAGYPRVTSYCLANSYNIREIQKMFNRRIGNHKTGEKKSKIYDECLFIPQYYSDFSTVDVNERTTLLENRAASEYSLDDENRNRGGILGVIDRIAFNSKDIIPEAFVFDYGVVVTWGMTETEEQAFLREISIFSLEPISYHNQQKDEFGFTYEKAEEIEGVEKCVIRNDLITLDHDHSSATKLAISHAIAQSGKISLYEDLFEVTINQTKRIPQSLAKHGHVNMSRTSIAKKIGQLFIMRVNVSLISNILDTPEIFWYEPDLQPIYNEVRNYLEISQRIELLNHRVGVIGNMLEMLRTHINGSHGVSIMVMGTELYVFSLLE</sequence>
<evidence type="ECO:0000313" key="3">
    <source>
        <dbReference type="EMBL" id="OMJ30010.1"/>
    </source>
</evidence>
<dbReference type="InterPro" id="IPR003734">
    <property type="entry name" value="DUF155"/>
</dbReference>
<organism evidence="3 4">
    <name type="scientific">Smittium culicis</name>
    <dbReference type="NCBI Taxonomy" id="133412"/>
    <lineage>
        <taxon>Eukaryota</taxon>
        <taxon>Fungi</taxon>
        <taxon>Fungi incertae sedis</taxon>
        <taxon>Zoopagomycota</taxon>
        <taxon>Kickxellomycotina</taxon>
        <taxon>Harpellomycetes</taxon>
        <taxon>Harpellales</taxon>
        <taxon>Legeriomycetaceae</taxon>
        <taxon>Smittium</taxon>
    </lineage>
</organism>
<dbReference type="PANTHER" id="PTHR16255:SF15">
    <property type="entry name" value="SPORULATION PROTEIN RMD1"/>
    <property type="match status" value="1"/>
</dbReference>
<dbReference type="Pfam" id="PF02582">
    <property type="entry name" value="DUF155"/>
    <property type="match status" value="1"/>
</dbReference>
<dbReference type="InterPro" id="IPR051624">
    <property type="entry name" value="RMD1/Sad1-interacting"/>
</dbReference>
<feature type="domain" description="DUF155" evidence="2">
    <location>
        <begin position="211"/>
        <end position="388"/>
    </location>
</feature>
<accession>A0A1R1YT14</accession>
<dbReference type="GO" id="GO:0005739">
    <property type="term" value="C:mitochondrion"/>
    <property type="evidence" value="ECO:0007669"/>
    <property type="project" value="UniProtKB-ARBA"/>
</dbReference>
<reference evidence="4" key="1">
    <citation type="submission" date="2017-01" db="EMBL/GenBank/DDBJ databases">
        <authorList>
            <person name="Wang Y."/>
            <person name="White M."/>
            <person name="Kvist S."/>
            <person name="Moncalvo J.-M."/>
        </authorList>
    </citation>
    <scope>NUCLEOTIDE SEQUENCE [LARGE SCALE GENOMIC DNA]</scope>
    <source>
        <strain evidence="4">ID-206-W2</strain>
    </source>
</reference>
<evidence type="ECO:0000259" key="2">
    <source>
        <dbReference type="Pfam" id="PF02582"/>
    </source>
</evidence>
<name>A0A1R1YT14_9FUNG</name>
<evidence type="ECO:0000256" key="1">
    <source>
        <dbReference type="ARBA" id="ARBA00008306"/>
    </source>
</evidence>